<reference evidence="2" key="1">
    <citation type="submission" date="2011-04" db="EMBL/GenBank/DDBJ databases">
        <title>Evolution of plant cell wall degrading machinery underlies the functional diversity of forest fungi.</title>
        <authorList>
            <consortium name="US DOE Joint Genome Institute (JGI-PGF)"/>
            <person name="Eastwood D.C."/>
            <person name="Floudas D."/>
            <person name="Binder M."/>
            <person name="Majcherczyk A."/>
            <person name="Schneider P."/>
            <person name="Aerts A."/>
            <person name="Asiegbu F.O."/>
            <person name="Baker S.E."/>
            <person name="Barry K."/>
            <person name="Bendiksby M."/>
            <person name="Blumentritt M."/>
            <person name="Coutinho P.M."/>
            <person name="Cullen D."/>
            <person name="Cullen D."/>
            <person name="Gathman A."/>
            <person name="Goodell B."/>
            <person name="Henrissat B."/>
            <person name="Ihrmark K."/>
            <person name="Kauserud H."/>
            <person name="Kohler A."/>
            <person name="LaButti K."/>
            <person name="Lapidus A."/>
            <person name="Lavin J.L."/>
            <person name="Lee Y.-H."/>
            <person name="Lindquist E."/>
            <person name="Lilly W."/>
            <person name="Lucas S."/>
            <person name="Morin E."/>
            <person name="Murat C."/>
            <person name="Oguiza J.A."/>
            <person name="Park J."/>
            <person name="Pisabarro A.G."/>
            <person name="Riley R."/>
            <person name="Rosling A."/>
            <person name="Salamov A."/>
            <person name="Schmidt O."/>
            <person name="Schmutz J."/>
            <person name="Skrede I."/>
            <person name="Stenlid J."/>
            <person name="Wiebenga A."/>
            <person name="Xie X."/>
            <person name="Kues U."/>
            <person name="Hibbett D.S."/>
            <person name="Hoffmeister D."/>
            <person name="Hogberg N."/>
            <person name="Martin F."/>
            <person name="Grigoriev I.V."/>
            <person name="Watkinson S.C."/>
        </authorList>
    </citation>
    <scope>NUCLEOTIDE SEQUENCE</scope>
    <source>
        <strain evidence="2">S7.9</strain>
    </source>
</reference>
<gene>
    <name evidence="2" type="ORF">SERLADRAFT_404587</name>
</gene>
<feature type="compositionally biased region" description="Basic and acidic residues" evidence="1">
    <location>
        <begin position="218"/>
        <end position="228"/>
    </location>
</feature>
<feature type="region of interest" description="Disordered" evidence="1">
    <location>
        <begin position="201"/>
        <end position="228"/>
    </location>
</feature>
<dbReference type="PANTHER" id="PTHR34305">
    <property type="entry name" value="EXPRESSED PROTEIN"/>
    <property type="match status" value="1"/>
</dbReference>
<dbReference type="RefSeq" id="XP_007312287.1">
    <property type="nucleotide sequence ID" value="XM_007312225.1"/>
</dbReference>
<protein>
    <submittedName>
        <fullName evidence="2">Uncharacterized protein</fullName>
    </submittedName>
</protein>
<proteinExistence type="predicted"/>
<dbReference type="EMBL" id="GL945428">
    <property type="protein sequence ID" value="EGO30403.1"/>
    <property type="molecule type" value="Genomic_DNA"/>
</dbReference>
<evidence type="ECO:0000256" key="1">
    <source>
        <dbReference type="SAM" id="MobiDB-lite"/>
    </source>
</evidence>
<dbReference type="Proteomes" id="UP000008064">
    <property type="component" value="Unassembled WGS sequence"/>
</dbReference>
<evidence type="ECO:0000313" key="2">
    <source>
        <dbReference type="EMBL" id="EGO30403.1"/>
    </source>
</evidence>
<dbReference type="GeneID" id="18812399"/>
<sequence length="497" mass="55929">MHYKEGMKVSDDYICIPMDAIPKHSWHSYASVLNQSQLTSLFQDYCYYLQRKPIGLQSVIVRFCPKGTGCIHIHFLKEYGEESFPVNIEGHHCGGHIIVSYNGSDSGDGIWNCMKDHNNCCNHITKARHHLRKLVTSNPSAQDNQGKNLDPNDVLQVSVLPPSWGILPSNLQVISHPLPLQKTPDLLKLNNTAACICRQETEDDNTRQDPTGPDYLTEDSHEVSSDHAPDSLLDHLEAASDVEHHLQLINPSIQLLFSTHYSTIQSKPRPPKAYHSLFVQHPNTVTASSLYYNHQVEQYPPALIGLCIWMYNDPPPCVEGTDQYQLGTGKSMPLVQHHPHYSHLKNDLRNEPDGRRGKKCSKYYAQYGKQRLTSGIITSYKIAQGTKSSSYNFACALGPYCLTQEPDFFADTLFVVDAFHAKGHPKCSPAAFLTSYARTDPQLGHINSIAAKCGDSAIKRIQKSVSYMSQDRAILYTKVFLSIWNRLKIHHMIGTDM</sequence>
<dbReference type="KEGG" id="sla:SERLADRAFT_404587"/>
<accession>F8NDS9</accession>
<dbReference type="OrthoDB" id="5598737at2759"/>
<dbReference type="AlphaFoldDB" id="F8NDS9"/>
<name>F8NDS9_SERL9</name>
<dbReference type="PANTHER" id="PTHR34305:SF1">
    <property type="entry name" value="SWIM-TYPE DOMAIN-CONTAINING PROTEIN"/>
    <property type="match status" value="1"/>
</dbReference>
<organism>
    <name type="scientific">Serpula lacrymans var. lacrymans (strain S7.9)</name>
    <name type="common">Dry rot fungus</name>
    <dbReference type="NCBI Taxonomy" id="578457"/>
    <lineage>
        <taxon>Eukaryota</taxon>
        <taxon>Fungi</taxon>
        <taxon>Dikarya</taxon>
        <taxon>Basidiomycota</taxon>
        <taxon>Agaricomycotina</taxon>
        <taxon>Agaricomycetes</taxon>
        <taxon>Agaricomycetidae</taxon>
        <taxon>Boletales</taxon>
        <taxon>Coniophorineae</taxon>
        <taxon>Serpulaceae</taxon>
        <taxon>Serpula</taxon>
    </lineage>
</organism>
<dbReference type="HOGENOM" id="CLU_548793_0_0_1"/>